<gene>
    <name evidence="2" type="ORF">RF007C_04415</name>
</gene>
<organism evidence="2 3">
    <name type="scientific">Ruminococcus flavefaciens 007c</name>
    <dbReference type="NCBI Taxonomy" id="1341157"/>
    <lineage>
        <taxon>Bacteria</taxon>
        <taxon>Bacillati</taxon>
        <taxon>Bacillota</taxon>
        <taxon>Clostridia</taxon>
        <taxon>Eubacteriales</taxon>
        <taxon>Oscillospiraceae</taxon>
        <taxon>Ruminococcus</taxon>
    </lineage>
</organism>
<accession>W7UVM0</accession>
<protein>
    <submittedName>
        <fullName evidence="2">Uncharacterized protein</fullName>
    </submittedName>
</protein>
<dbReference type="AlphaFoldDB" id="W7UVM0"/>
<dbReference type="Proteomes" id="UP000019365">
    <property type="component" value="Unassembled WGS sequence"/>
</dbReference>
<evidence type="ECO:0000256" key="1">
    <source>
        <dbReference type="SAM" id="MobiDB-lite"/>
    </source>
</evidence>
<evidence type="ECO:0000313" key="2">
    <source>
        <dbReference type="EMBL" id="EWM55204.1"/>
    </source>
</evidence>
<name>W7UVM0_RUMFL</name>
<keyword evidence="3" id="KW-1185">Reference proteome</keyword>
<feature type="compositionally biased region" description="Acidic residues" evidence="1">
    <location>
        <begin position="61"/>
        <end position="74"/>
    </location>
</feature>
<dbReference type="EMBL" id="ATAX01000003">
    <property type="protein sequence ID" value="EWM55204.1"/>
    <property type="molecule type" value="Genomic_DNA"/>
</dbReference>
<evidence type="ECO:0000313" key="3">
    <source>
        <dbReference type="Proteomes" id="UP000019365"/>
    </source>
</evidence>
<dbReference type="eggNOG" id="ENOG5032VJQ">
    <property type="taxonomic scope" value="Bacteria"/>
</dbReference>
<sequence length="74" mass="8334">MPLKEIAQVIGIGVASIKRGLRDKELDFGYALRIGNGEQYRYLCPDKQVWEKLGYFNPDAQTDDTGESEEQPDG</sequence>
<proteinExistence type="predicted"/>
<reference evidence="2 3" key="1">
    <citation type="journal article" date="2014" name="PLoS ONE">
        <title>Rumen cellulosomics: divergent fiber-degrading strategies revealed by comparative genome-wide analysis of six ruminococcal strains.</title>
        <authorList>
            <person name="Dassa B."/>
            <person name="Borovok I."/>
            <person name="Ruimy-Israeli V."/>
            <person name="Lamed R."/>
            <person name="Flint H.J."/>
            <person name="Duncan S.H."/>
            <person name="Henrissat B."/>
            <person name="Coutinho P."/>
            <person name="Morrison M."/>
            <person name="Mosoni P."/>
            <person name="Yeoman C.J."/>
            <person name="White B.A."/>
            <person name="Bayer E.A."/>
        </authorList>
    </citation>
    <scope>NUCLEOTIDE SEQUENCE [LARGE SCALE GENOMIC DNA]</scope>
    <source>
        <strain evidence="2 3">007c</strain>
    </source>
</reference>
<dbReference type="PATRIC" id="fig|1341157.4.peg.16"/>
<dbReference type="RefSeq" id="WP_242836246.1">
    <property type="nucleotide sequence ID" value="NZ_ATAX01000003.1"/>
</dbReference>
<feature type="region of interest" description="Disordered" evidence="1">
    <location>
        <begin position="55"/>
        <end position="74"/>
    </location>
</feature>
<comment type="caution">
    <text evidence="2">The sequence shown here is derived from an EMBL/GenBank/DDBJ whole genome shotgun (WGS) entry which is preliminary data.</text>
</comment>